<evidence type="ECO:0000256" key="7">
    <source>
        <dbReference type="PROSITE-ProRule" id="PRU01091"/>
    </source>
</evidence>
<dbReference type="Pfam" id="PF00072">
    <property type="entry name" value="Response_reg"/>
    <property type="match status" value="1"/>
</dbReference>
<dbReference type="AlphaFoldDB" id="A0A2S9YAG7"/>
<evidence type="ECO:0000256" key="1">
    <source>
        <dbReference type="ARBA" id="ARBA00022553"/>
    </source>
</evidence>
<dbReference type="SUPFAM" id="SSF46894">
    <property type="entry name" value="C-terminal effector domain of the bipartite response regulators"/>
    <property type="match status" value="1"/>
</dbReference>
<dbReference type="RefSeq" id="WP_106092555.1">
    <property type="nucleotide sequence ID" value="NZ_PVNL01000115.1"/>
</dbReference>
<sequence length="251" mass="28173">MTLRGRQLEAPTILVIEDDGAIREGVVDALRFEGFGIEEATTAPTGQDLALRSTCSLVLLDLMLPGGDGFEVLKQIRRVRPQLPVIILTARGREADRVLGLRLGADDYVVKPFSVRELLARVEAVMRRTQTQPEQLHGPESLRLPDGRVDLHRRELHFDDGELAALSEREAQLLGYLAKHPARAVSRDEILSHVWHLNPARFQSRTIDMHVARLREKLRDNKAAPHIIITVRGKGYMLGRDVMTRPGLETP</sequence>
<dbReference type="PANTHER" id="PTHR48111:SF1">
    <property type="entry name" value="TWO-COMPONENT RESPONSE REGULATOR ORR33"/>
    <property type="match status" value="1"/>
</dbReference>
<protein>
    <submittedName>
        <fullName evidence="10">Alkaline phosphatase synthesis transcriptional regulatory protein SphR</fullName>
    </submittedName>
</protein>
<evidence type="ECO:0000313" key="11">
    <source>
        <dbReference type="Proteomes" id="UP000238823"/>
    </source>
</evidence>
<evidence type="ECO:0000256" key="4">
    <source>
        <dbReference type="ARBA" id="ARBA00023125"/>
    </source>
</evidence>
<dbReference type="InterPro" id="IPR016032">
    <property type="entry name" value="Sig_transdc_resp-reg_C-effctor"/>
</dbReference>
<dbReference type="Proteomes" id="UP000238823">
    <property type="component" value="Unassembled WGS sequence"/>
</dbReference>
<name>A0A2S9YAG7_9BACT</name>
<evidence type="ECO:0000313" key="10">
    <source>
        <dbReference type="EMBL" id="PRQ02011.1"/>
    </source>
</evidence>
<feature type="domain" description="Response regulatory" evidence="8">
    <location>
        <begin position="12"/>
        <end position="126"/>
    </location>
</feature>
<keyword evidence="3" id="KW-0805">Transcription regulation</keyword>
<evidence type="ECO:0000256" key="2">
    <source>
        <dbReference type="ARBA" id="ARBA00023012"/>
    </source>
</evidence>
<dbReference type="Gene3D" id="3.40.50.2300">
    <property type="match status" value="1"/>
</dbReference>
<dbReference type="SMART" id="SM00448">
    <property type="entry name" value="REC"/>
    <property type="match status" value="1"/>
</dbReference>
<feature type="domain" description="OmpR/PhoB-type" evidence="9">
    <location>
        <begin position="139"/>
        <end position="240"/>
    </location>
</feature>
<dbReference type="InterPro" id="IPR039420">
    <property type="entry name" value="WalR-like"/>
</dbReference>
<dbReference type="Gene3D" id="1.10.10.10">
    <property type="entry name" value="Winged helix-like DNA-binding domain superfamily/Winged helix DNA-binding domain"/>
    <property type="match status" value="1"/>
</dbReference>
<dbReference type="Gene3D" id="6.10.250.690">
    <property type="match status" value="1"/>
</dbReference>
<evidence type="ECO:0000256" key="3">
    <source>
        <dbReference type="ARBA" id="ARBA00023015"/>
    </source>
</evidence>
<dbReference type="CDD" id="cd00383">
    <property type="entry name" value="trans_reg_C"/>
    <property type="match status" value="1"/>
</dbReference>
<dbReference type="GO" id="GO:0000156">
    <property type="term" value="F:phosphorelay response regulator activity"/>
    <property type="evidence" value="ECO:0007669"/>
    <property type="project" value="TreeGrafter"/>
</dbReference>
<dbReference type="SMART" id="SM00862">
    <property type="entry name" value="Trans_reg_C"/>
    <property type="match status" value="1"/>
</dbReference>
<dbReference type="InterPro" id="IPR011006">
    <property type="entry name" value="CheY-like_superfamily"/>
</dbReference>
<dbReference type="EMBL" id="PVNL01000115">
    <property type="protein sequence ID" value="PRQ02011.1"/>
    <property type="molecule type" value="Genomic_DNA"/>
</dbReference>
<evidence type="ECO:0000259" key="9">
    <source>
        <dbReference type="PROSITE" id="PS51755"/>
    </source>
</evidence>
<dbReference type="PANTHER" id="PTHR48111">
    <property type="entry name" value="REGULATOR OF RPOS"/>
    <property type="match status" value="1"/>
</dbReference>
<keyword evidence="1 6" id="KW-0597">Phosphoprotein</keyword>
<evidence type="ECO:0000259" key="8">
    <source>
        <dbReference type="PROSITE" id="PS50110"/>
    </source>
</evidence>
<dbReference type="InterPro" id="IPR001789">
    <property type="entry name" value="Sig_transdc_resp-reg_receiver"/>
</dbReference>
<reference evidence="10 11" key="1">
    <citation type="submission" date="2018-03" db="EMBL/GenBank/DDBJ databases">
        <title>Draft Genome Sequences of the Obligatory Marine Myxobacteria Enhygromyxa salina SWB007.</title>
        <authorList>
            <person name="Poehlein A."/>
            <person name="Moghaddam J.A."/>
            <person name="Harms H."/>
            <person name="Alanjari M."/>
            <person name="Koenig G.M."/>
            <person name="Daniel R."/>
            <person name="Schaeberle T.F."/>
        </authorList>
    </citation>
    <scope>NUCLEOTIDE SEQUENCE [LARGE SCALE GENOMIC DNA]</scope>
    <source>
        <strain evidence="10 11">SWB007</strain>
    </source>
</reference>
<dbReference type="GO" id="GO:0005829">
    <property type="term" value="C:cytosol"/>
    <property type="evidence" value="ECO:0007669"/>
    <property type="project" value="TreeGrafter"/>
</dbReference>
<dbReference type="PROSITE" id="PS50110">
    <property type="entry name" value="RESPONSE_REGULATORY"/>
    <property type="match status" value="1"/>
</dbReference>
<keyword evidence="5" id="KW-0804">Transcription</keyword>
<feature type="modified residue" description="4-aspartylphosphate" evidence="6">
    <location>
        <position position="61"/>
    </location>
</feature>
<dbReference type="SUPFAM" id="SSF52172">
    <property type="entry name" value="CheY-like"/>
    <property type="match status" value="1"/>
</dbReference>
<proteinExistence type="predicted"/>
<organism evidence="10 11">
    <name type="scientific">Enhygromyxa salina</name>
    <dbReference type="NCBI Taxonomy" id="215803"/>
    <lineage>
        <taxon>Bacteria</taxon>
        <taxon>Pseudomonadati</taxon>
        <taxon>Myxococcota</taxon>
        <taxon>Polyangia</taxon>
        <taxon>Nannocystales</taxon>
        <taxon>Nannocystaceae</taxon>
        <taxon>Enhygromyxa</taxon>
    </lineage>
</organism>
<keyword evidence="2" id="KW-0902">Two-component regulatory system</keyword>
<gene>
    <name evidence="10" type="primary">sphR</name>
    <name evidence="10" type="ORF">ENSA7_56790</name>
</gene>
<dbReference type="InterPro" id="IPR036388">
    <property type="entry name" value="WH-like_DNA-bd_sf"/>
</dbReference>
<evidence type="ECO:0000256" key="6">
    <source>
        <dbReference type="PROSITE-ProRule" id="PRU00169"/>
    </source>
</evidence>
<dbReference type="GO" id="GO:0000976">
    <property type="term" value="F:transcription cis-regulatory region binding"/>
    <property type="evidence" value="ECO:0007669"/>
    <property type="project" value="TreeGrafter"/>
</dbReference>
<dbReference type="GO" id="GO:0006355">
    <property type="term" value="P:regulation of DNA-templated transcription"/>
    <property type="evidence" value="ECO:0007669"/>
    <property type="project" value="InterPro"/>
</dbReference>
<evidence type="ECO:0000256" key="5">
    <source>
        <dbReference type="ARBA" id="ARBA00023163"/>
    </source>
</evidence>
<dbReference type="PROSITE" id="PS51755">
    <property type="entry name" value="OMPR_PHOB"/>
    <property type="match status" value="1"/>
</dbReference>
<keyword evidence="4 7" id="KW-0238">DNA-binding</keyword>
<dbReference type="Pfam" id="PF00486">
    <property type="entry name" value="Trans_reg_C"/>
    <property type="match status" value="1"/>
</dbReference>
<accession>A0A2S9YAG7</accession>
<dbReference type="InterPro" id="IPR001867">
    <property type="entry name" value="OmpR/PhoB-type_DNA-bd"/>
</dbReference>
<feature type="DNA-binding region" description="OmpR/PhoB-type" evidence="7">
    <location>
        <begin position="139"/>
        <end position="240"/>
    </location>
</feature>
<dbReference type="GO" id="GO:0032993">
    <property type="term" value="C:protein-DNA complex"/>
    <property type="evidence" value="ECO:0007669"/>
    <property type="project" value="TreeGrafter"/>
</dbReference>
<dbReference type="OrthoDB" id="9793321at2"/>
<comment type="caution">
    <text evidence="10">The sequence shown here is derived from an EMBL/GenBank/DDBJ whole genome shotgun (WGS) entry which is preliminary data.</text>
</comment>